<feature type="domain" description="Glycoside hydrolase family 5" evidence="8">
    <location>
        <begin position="1"/>
        <end position="168"/>
    </location>
</feature>
<evidence type="ECO:0000313" key="10">
    <source>
        <dbReference type="Proteomes" id="UP001152523"/>
    </source>
</evidence>
<evidence type="ECO:0000259" key="8">
    <source>
        <dbReference type="Pfam" id="PF26410"/>
    </source>
</evidence>
<comment type="caution">
    <text evidence="9">The sequence shown here is derived from an EMBL/GenBank/DDBJ whole genome shotgun (WGS) entry which is preliminary data.</text>
</comment>
<dbReference type="PANTHER" id="PTHR31451">
    <property type="match status" value="1"/>
</dbReference>
<dbReference type="GO" id="GO:0016985">
    <property type="term" value="F:mannan endo-1,4-beta-mannosidase activity"/>
    <property type="evidence" value="ECO:0007669"/>
    <property type="project" value="UniProtKB-EC"/>
</dbReference>
<accession>A0AAV0FWT3</accession>
<dbReference type="InterPro" id="IPR001547">
    <property type="entry name" value="Glyco_hydro_5"/>
</dbReference>
<dbReference type="GO" id="GO:0000272">
    <property type="term" value="P:polysaccharide catabolic process"/>
    <property type="evidence" value="ECO:0007669"/>
    <property type="project" value="InterPro"/>
</dbReference>
<dbReference type="Proteomes" id="UP001152523">
    <property type="component" value="Unassembled WGS sequence"/>
</dbReference>
<reference evidence="9" key="1">
    <citation type="submission" date="2022-07" db="EMBL/GenBank/DDBJ databases">
        <authorList>
            <person name="Macas J."/>
            <person name="Novak P."/>
            <person name="Neumann P."/>
        </authorList>
    </citation>
    <scope>NUCLEOTIDE SEQUENCE</scope>
</reference>
<comment type="catalytic activity">
    <reaction evidence="1">
        <text>Random hydrolysis of (1-&gt;4)-beta-D-mannosidic linkages in mannans, galactomannans and glucomannans.</text>
        <dbReference type="EC" id="3.2.1.78"/>
    </reaction>
</comment>
<dbReference type="FunFam" id="3.20.20.80:FF:000313">
    <property type="entry name" value="Uncharacterized protein"/>
    <property type="match status" value="1"/>
</dbReference>
<evidence type="ECO:0000256" key="1">
    <source>
        <dbReference type="ARBA" id="ARBA00001678"/>
    </source>
</evidence>
<dbReference type="InterPro" id="IPR045053">
    <property type="entry name" value="MAN-like"/>
</dbReference>
<comment type="similarity">
    <text evidence="3">Belongs to the glycosyl hydrolase 5 (cellulase A) family.</text>
</comment>
<name>A0AAV0FWT3_9ASTE</name>
<evidence type="ECO:0000256" key="4">
    <source>
        <dbReference type="ARBA" id="ARBA00012706"/>
    </source>
</evidence>
<evidence type="ECO:0000313" key="9">
    <source>
        <dbReference type="EMBL" id="CAH9140092.1"/>
    </source>
</evidence>
<evidence type="ECO:0000256" key="6">
    <source>
        <dbReference type="ARBA" id="ARBA00022801"/>
    </source>
</evidence>
<comment type="subcellular location">
    <subcellularLocation>
        <location evidence="2">Secreted</location>
    </subcellularLocation>
</comment>
<protein>
    <recommendedName>
        <fullName evidence="4">mannan endo-1,4-beta-mannosidase</fullName>
        <ecNumber evidence="4">3.2.1.78</ecNumber>
    </recommendedName>
</protein>
<evidence type="ECO:0000256" key="7">
    <source>
        <dbReference type="ARBA" id="ARBA00023295"/>
    </source>
</evidence>
<keyword evidence="6" id="KW-0378">Hydrolase</keyword>
<keyword evidence="5" id="KW-0964">Secreted</keyword>
<keyword evidence="7" id="KW-0326">Glycosidase</keyword>
<organism evidence="9 10">
    <name type="scientific">Cuscuta epithymum</name>
    <dbReference type="NCBI Taxonomy" id="186058"/>
    <lineage>
        <taxon>Eukaryota</taxon>
        <taxon>Viridiplantae</taxon>
        <taxon>Streptophyta</taxon>
        <taxon>Embryophyta</taxon>
        <taxon>Tracheophyta</taxon>
        <taxon>Spermatophyta</taxon>
        <taxon>Magnoliopsida</taxon>
        <taxon>eudicotyledons</taxon>
        <taxon>Gunneridae</taxon>
        <taxon>Pentapetalae</taxon>
        <taxon>asterids</taxon>
        <taxon>lamiids</taxon>
        <taxon>Solanales</taxon>
        <taxon>Convolvulaceae</taxon>
        <taxon>Cuscuteae</taxon>
        <taxon>Cuscuta</taxon>
        <taxon>Cuscuta subgen. Cuscuta</taxon>
    </lineage>
</organism>
<dbReference type="FunFam" id="3.20.20.80:FF:000012">
    <property type="entry name" value="Mannan endo-1,4-beta-mannosidase 6"/>
    <property type="match status" value="1"/>
</dbReference>
<dbReference type="AlphaFoldDB" id="A0AAV0FWT3"/>
<proteinExistence type="inferred from homology"/>
<sequence length="603" mass="67681">MAWELMNEPRCQADYSGKTVNAWVEEIASFVKSIDNKHLLEIGMEGFYGDSIEERKQYNPGYQVGTDFISNHLIHQIDFASIHVYADQWVPGRSADDQMAFIDKWMSSHSQDAKNILNKPLVMAEFGKSSRNGGFNIAVRDSFLTKVYGETYSLAKDGGAMAGCMVWQLMAQGMGGWDDGYSIVLPENPSTAAVISGQSHAMAELAHSITYPESPEKADSWVTRNKDRFELDGSPFLFNGFNSYWLMHVSSDVDQRSKVTEVLEAASAVGLSVCRSWAFSDGSQYNALQTSPGVYDEHVFRGLDFAISEARKYGVRLILSFVNNWYDFGGKAQYANWARDSGVQVDSEDSFYTHPVLIGYFKNHIKKIVTRINTITGVAYKDDPTIMAWELMNEPRCQEDYSGKTVNGWVQEVASYVKSLDKNHLLEIGMEGFYGDSVPEREKFNPGYQVGTDFISNHLVDEIDFATIHAYTDQWESGETDDEQMEFLDKWMKSHWEDAKTVLKKPLVFAEFGKSSRDGGFSIEGRNSFLSKVYENTCELAKDGGTMAGSMVWQLMAHDMDAWDDGYSIVLPQNPSTASVISKQSKAMKDLAGELGDCQYDSI</sequence>
<feature type="domain" description="Glycoside hydrolase family 5" evidence="8">
    <location>
        <begin position="220"/>
        <end position="554"/>
    </location>
</feature>
<dbReference type="SUPFAM" id="SSF51445">
    <property type="entry name" value="(Trans)glycosidases"/>
    <property type="match status" value="2"/>
</dbReference>
<evidence type="ECO:0000256" key="2">
    <source>
        <dbReference type="ARBA" id="ARBA00004613"/>
    </source>
</evidence>
<dbReference type="PANTHER" id="PTHR31451:SF59">
    <property type="entry name" value="MANNAN ENDO-1,4-BETA-MANNOSIDASE"/>
    <property type="match status" value="1"/>
</dbReference>
<dbReference type="Gene3D" id="3.20.20.80">
    <property type="entry name" value="Glycosidases"/>
    <property type="match status" value="2"/>
</dbReference>
<dbReference type="EC" id="3.2.1.78" evidence="4"/>
<keyword evidence="10" id="KW-1185">Reference proteome</keyword>
<dbReference type="Pfam" id="PF26410">
    <property type="entry name" value="GH5_mannosidase"/>
    <property type="match status" value="2"/>
</dbReference>
<gene>
    <name evidence="9" type="ORF">CEPIT_LOCUS38078</name>
</gene>
<evidence type="ECO:0000256" key="5">
    <source>
        <dbReference type="ARBA" id="ARBA00022525"/>
    </source>
</evidence>
<dbReference type="InterPro" id="IPR017853">
    <property type="entry name" value="GH"/>
</dbReference>
<dbReference type="GO" id="GO:0005576">
    <property type="term" value="C:extracellular region"/>
    <property type="evidence" value="ECO:0007669"/>
    <property type="project" value="UniProtKB-SubCell"/>
</dbReference>
<evidence type="ECO:0000256" key="3">
    <source>
        <dbReference type="ARBA" id="ARBA00005641"/>
    </source>
</evidence>
<dbReference type="EMBL" id="CAMAPF010001022">
    <property type="protein sequence ID" value="CAH9140092.1"/>
    <property type="molecule type" value="Genomic_DNA"/>
</dbReference>